<dbReference type="AlphaFoldDB" id="R3WCP1"/>
<dbReference type="InterPro" id="IPR027994">
    <property type="entry name" value="WxL_dom"/>
</dbReference>
<comment type="caution">
    <text evidence="3">The sequence shown here is derived from an EMBL/GenBank/DDBJ whole genome shotgun (WGS) entry which is preliminary data.</text>
</comment>
<evidence type="ECO:0000256" key="1">
    <source>
        <dbReference type="SAM" id="Phobius"/>
    </source>
</evidence>
<keyword evidence="1" id="KW-0472">Membrane</keyword>
<dbReference type="Pfam" id="PF13731">
    <property type="entry name" value="WxL"/>
    <property type="match status" value="1"/>
</dbReference>
<feature type="transmembrane region" description="Helical" evidence="1">
    <location>
        <begin position="12"/>
        <end position="30"/>
    </location>
</feature>
<evidence type="ECO:0000313" key="3">
    <source>
        <dbReference type="EMBL" id="EOL45237.1"/>
    </source>
</evidence>
<dbReference type="PATRIC" id="fig|1158610.3.peg.1101"/>
<accession>R3WCP1</accession>
<dbReference type="Proteomes" id="UP000013785">
    <property type="component" value="Unassembled WGS sequence"/>
</dbReference>
<dbReference type="EMBL" id="AJAT01000012">
    <property type="protein sequence ID" value="EOL45237.1"/>
    <property type="molecule type" value="Genomic_DNA"/>
</dbReference>
<reference evidence="3 4" key="1">
    <citation type="submission" date="2013-02" db="EMBL/GenBank/DDBJ databases">
        <title>The Genome Sequence of Enterococcus phoeniculicola BAA-412.</title>
        <authorList>
            <consortium name="The Broad Institute Genome Sequencing Platform"/>
            <consortium name="The Broad Institute Genome Sequencing Center for Infectious Disease"/>
            <person name="Earl A.M."/>
            <person name="Gilmore M.S."/>
            <person name="Lebreton F."/>
            <person name="Walker B."/>
            <person name="Young S.K."/>
            <person name="Zeng Q."/>
            <person name="Gargeya S."/>
            <person name="Fitzgerald M."/>
            <person name="Haas B."/>
            <person name="Abouelleil A."/>
            <person name="Alvarado L."/>
            <person name="Arachchi H.M."/>
            <person name="Berlin A.M."/>
            <person name="Chapman S.B."/>
            <person name="Dewar J."/>
            <person name="Goldberg J."/>
            <person name="Griggs A."/>
            <person name="Gujja S."/>
            <person name="Hansen M."/>
            <person name="Howarth C."/>
            <person name="Imamovic A."/>
            <person name="Larimer J."/>
            <person name="McCowan C."/>
            <person name="Murphy C."/>
            <person name="Neiman D."/>
            <person name="Pearson M."/>
            <person name="Priest M."/>
            <person name="Roberts A."/>
            <person name="Saif S."/>
            <person name="Shea T."/>
            <person name="Sisk P."/>
            <person name="Sykes S."/>
            <person name="Wortman J."/>
            <person name="Nusbaum C."/>
            <person name="Birren B."/>
        </authorList>
    </citation>
    <scope>NUCLEOTIDE SEQUENCE [LARGE SCALE GENOMIC DNA]</scope>
    <source>
        <strain evidence="3 4">ATCC BAA-412</strain>
    </source>
</reference>
<dbReference type="STRING" id="154621.RV11_GL000752"/>
<dbReference type="RefSeq" id="WP_010767795.1">
    <property type="nucleotide sequence ID" value="NZ_ASWE01000003.1"/>
</dbReference>
<name>R3WCP1_9ENTE</name>
<organism evidence="3 4">
    <name type="scientific">Enterococcus phoeniculicola ATCC BAA-412</name>
    <dbReference type="NCBI Taxonomy" id="1158610"/>
    <lineage>
        <taxon>Bacteria</taxon>
        <taxon>Bacillati</taxon>
        <taxon>Bacillota</taxon>
        <taxon>Bacilli</taxon>
        <taxon>Lactobacillales</taxon>
        <taxon>Enterococcaceae</taxon>
        <taxon>Enterococcus</taxon>
    </lineage>
</organism>
<protein>
    <recommendedName>
        <fullName evidence="2">WxL domain-containing protein</fullName>
    </recommendedName>
</protein>
<dbReference type="HOGENOM" id="CLU_939213_0_0_9"/>
<sequence>MKSKEKKSIKKALFGIFFFYGILLSIQTYAEQIDATTAATLMFNTDYISIKQKKPGLGNGSFNTDITPDNFGNGLTTGESEYQFTFIPNFNFGVRNVMAKKTIEGAKMMGYTRYDSTTGSNPRYYMPYFFTIQDIREDSPGYKVKLELSEFTTVKSGHQLVGAKVGFNGVSLYADENSIKNPSIDEVPQGNPTSMYTDLPDGTLHYFAPGISEEMVSVGPSDANEATVSGESGKYYHGRTYVVFDKNYTKDVEEIKDEHGEIPIDSGLFLELPAYAGSEELGDYKADMIWSIESTP</sequence>
<gene>
    <name evidence="3" type="ORF">UC3_01127</name>
</gene>
<keyword evidence="1" id="KW-1133">Transmembrane helix</keyword>
<evidence type="ECO:0000313" key="4">
    <source>
        <dbReference type="Proteomes" id="UP000013785"/>
    </source>
</evidence>
<proteinExistence type="predicted"/>
<feature type="domain" description="WxL" evidence="2">
    <location>
        <begin position="82"/>
        <end position="296"/>
    </location>
</feature>
<keyword evidence="1" id="KW-0812">Transmembrane</keyword>
<evidence type="ECO:0000259" key="2">
    <source>
        <dbReference type="Pfam" id="PF13731"/>
    </source>
</evidence>
<keyword evidence="4" id="KW-1185">Reference proteome</keyword>